<dbReference type="Pfam" id="PF10325">
    <property type="entry name" value="7TM_GPCR_Srz"/>
    <property type="match status" value="1"/>
</dbReference>
<feature type="transmembrane region" description="Helical" evidence="1">
    <location>
        <begin position="20"/>
        <end position="44"/>
    </location>
</feature>
<dbReference type="AlphaFoldDB" id="A0A8S1F3H4"/>
<protein>
    <submittedName>
        <fullName evidence="2">Uncharacterized protein</fullName>
    </submittedName>
</protein>
<sequence>MKDRRKYEDPLCSRITSHFFKMLVMLYMMLGVQIALDCISTLGYEEIFSISFMANIISAFAVTLMTTAQNVFVFFAATQKFLKLFPALKFFIYEESSPISLLLRSADTSE</sequence>
<evidence type="ECO:0000313" key="2">
    <source>
        <dbReference type="EMBL" id="CAB3408521.1"/>
    </source>
</evidence>
<keyword evidence="3" id="KW-1185">Reference proteome</keyword>
<accession>A0A8S1F3H4</accession>
<evidence type="ECO:0000313" key="3">
    <source>
        <dbReference type="Proteomes" id="UP000494206"/>
    </source>
</evidence>
<organism evidence="2 3">
    <name type="scientific">Caenorhabditis bovis</name>
    <dbReference type="NCBI Taxonomy" id="2654633"/>
    <lineage>
        <taxon>Eukaryota</taxon>
        <taxon>Metazoa</taxon>
        <taxon>Ecdysozoa</taxon>
        <taxon>Nematoda</taxon>
        <taxon>Chromadorea</taxon>
        <taxon>Rhabditida</taxon>
        <taxon>Rhabditina</taxon>
        <taxon>Rhabditomorpha</taxon>
        <taxon>Rhabditoidea</taxon>
        <taxon>Rhabditidae</taxon>
        <taxon>Peloderinae</taxon>
        <taxon>Caenorhabditis</taxon>
    </lineage>
</organism>
<reference evidence="2 3" key="1">
    <citation type="submission" date="2020-04" db="EMBL/GenBank/DDBJ databases">
        <authorList>
            <person name="Laetsch R D."/>
            <person name="Stevens L."/>
            <person name="Kumar S."/>
            <person name="Blaxter L. M."/>
        </authorList>
    </citation>
    <scope>NUCLEOTIDE SEQUENCE [LARGE SCALE GENOMIC DNA]</scope>
</reference>
<keyword evidence="1" id="KW-1133">Transmembrane helix</keyword>
<dbReference type="Proteomes" id="UP000494206">
    <property type="component" value="Unassembled WGS sequence"/>
</dbReference>
<feature type="transmembrane region" description="Helical" evidence="1">
    <location>
        <begin position="56"/>
        <end position="77"/>
    </location>
</feature>
<name>A0A8S1F3H4_9PELO</name>
<keyword evidence="1" id="KW-0812">Transmembrane</keyword>
<dbReference type="InterPro" id="IPR018817">
    <property type="entry name" value="7TM_GPCR_serpentine_rcpt_Srz"/>
</dbReference>
<evidence type="ECO:0000256" key="1">
    <source>
        <dbReference type="SAM" id="Phobius"/>
    </source>
</evidence>
<proteinExistence type="predicted"/>
<comment type="caution">
    <text evidence="2">The sequence shown here is derived from an EMBL/GenBank/DDBJ whole genome shotgun (WGS) entry which is preliminary data.</text>
</comment>
<keyword evidence="1" id="KW-0472">Membrane</keyword>
<gene>
    <name evidence="2" type="ORF">CBOVIS_LOCUS10297</name>
</gene>
<dbReference type="EMBL" id="CADEPM010000007">
    <property type="protein sequence ID" value="CAB3408521.1"/>
    <property type="molecule type" value="Genomic_DNA"/>
</dbReference>